<comment type="caution">
    <text evidence="1">The sequence shown here is derived from an EMBL/GenBank/DDBJ whole genome shotgun (WGS) entry which is preliminary data.</text>
</comment>
<dbReference type="EMBL" id="CAJVPY010016536">
    <property type="protein sequence ID" value="CAG8757528.1"/>
    <property type="molecule type" value="Genomic_DNA"/>
</dbReference>
<feature type="non-terminal residue" evidence="1">
    <location>
        <position position="1"/>
    </location>
</feature>
<gene>
    <name evidence="1" type="ORF">DERYTH_LOCUS17487</name>
</gene>
<evidence type="ECO:0000313" key="2">
    <source>
        <dbReference type="Proteomes" id="UP000789405"/>
    </source>
</evidence>
<accession>A0A9N9IYW3</accession>
<reference evidence="1" key="1">
    <citation type="submission" date="2021-06" db="EMBL/GenBank/DDBJ databases">
        <authorList>
            <person name="Kallberg Y."/>
            <person name="Tangrot J."/>
            <person name="Rosling A."/>
        </authorList>
    </citation>
    <scope>NUCLEOTIDE SEQUENCE</scope>
    <source>
        <strain evidence="1">MA453B</strain>
    </source>
</reference>
<evidence type="ECO:0000313" key="1">
    <source>
        <dbReference type="EMBL" id="CAG8757528.1"/>
    </source>
</evidence>
<proteinExistence type="predicted"/>
<dbReference type="OrthoDB" id="2427246at2759"/>
<dbReference type="AlphaFoldDB" id="A0A9N9IYW3"/>
<organism evidence="1 2">
    <name type="scientific">Dentiscutata erythropus</name>
    <dbReference type="NCBI Taxonomy" id="1348616"/>
    <lineage>
        <taxon>Eukaryota</taxon>
        <taxon>Fungi</taxon>
        <taxon>Fungi incertae sedis</taxon>
        <taxon>Mucoromycota</taxon>
        <taxon>Glomeromycotina</taxon>
        <taxon>Glomeromycetes</taxon>
        <taxon>Diversisporales</taxon>
        <taxon>Gigasporaceae</taxon>
        <taxon>Dentiscutata</taxon>
    </lineage>
</organism>
<dbReference type="Proteomes" id="UP000789405">
    <property type="component" value="Unassembled WGS sequence"/>
</dbReference>
<keyword evidence="2" id="KW-1185">Reference proteome</keyword>
<sequence length="126" mass="14619">HVKLNLNVLLVRLQNIESKKPKPFQYLNSIVRACDEFLITRNGYCQLAAIMPDIEFLKLAYNDSPVLQIGDIIHIKLSGDSRQVEQYELLQQAFSFLIDELLLLKAEGIINSKNNHWLIEFWFSSN</sequence>
<name>A0A9N9IYW3_9GLOM</name>
<protein>
    <submittedName>
        <fullName evidence="1">18848_t:CDS:1</fullName>
    </submittedName>
</protein>